<feature type="region of interest" description="Disordered" evidence="1">
    <location>
        <begin position="1"/>
        <end position="20"/>
    </location>
</feature>
<comment type="caution">
    <text evidence="2">The sequence shown here is derived from an EMBL/GenBank/DDBJ whole genome shotgun (WGS) entry which is preliminary data.</text>
</comment>
<dbReference type="AlphaFoldDB" id="A0A5M3XIP4"/>
<name>A0A5M3XIP4_9ACTN</name>
<proteinExistence type="predicted"/>
<sequence length="81" mass="8932">MAGDGGEPLIRFQDPQPKDTSQVRLFIPPPGPMRASPSSVMVRVHPAAAVPFAGADESTVDPRVETVAREERRVRHFLWGR</sequence>
<keyword evidence="3" id="KW-1185">Reference proteome</keyword>
<protein>
    <submittedName>
        <fullName evidence="2">Uncharacterized protein</fullName>
    </submittedName>
</protein>
<dbReference type="Proteomes" id="UP000377595">
    <property type="component" value="Unassembled WGS sequence"/>
</dbReference>
<dbReference type="EMBL" id="BLAF01000021">
    <property type="protein sequence ID" value="GES21104.1"/>
    <property type="molecule type" value="Genomic_DNA"/>
</dbReference>
<accession>A0A5M3XIP4</accession>
<reference evidence="2 3" key="1">
    <citation type="submission" date="2019-10" db="EMBL/GenBank/DDBJ databases">
        <title>Whole genome shotgun sequence of Acrocarpospora pleiomorpha NBRC 16267.</title>
        <authorList>
            <person name="Ichikawa N."/>
            <person name="Kimura A."/>
            <person name="Kitahashi Y."/>
            <person name="Komaki H."/>
            <person name="Oguchi A."/>
        </authorList>
    </citation>
    <scope>NUCLEOTIDE SEQUENCE [LARGE SCALE GENOMIC DNA]</scope>
    <source>
        <strain evidence="2 3">NBRC 16267</strain>
    </source>
</reference>
<gene>
    <name evidence="2" type="ORF">Aple_040000</name>
</gene>
<evidence type="ECO:0000256" key="1">
    <source>
        <dbReference type="SAM" id="MobiDB-lite"/>
    </source>
</evidence>
<evidence type="ECO:0000313" key="3">
    <source>
        <dbReference type="Proteomes" id="UP000377595"/>
    </source>
</evidence>
<evidence type="ECO:0000313" key="2">
    <source>
        <dbReference type="EMBL" id="GES21104.1"/>
    </source>
</evidence>
<organism evidence="2 3">
    <name type="scientific">Acrocarpospora pleiomorpha</name>
    <dbReference type="NCBI Taxonomy" id="90975"/>
    <lineage>
        <taxon>Bacteria</taxon>
        <taxon>Bacillati</taxon>
        <taxon>Actinomycetota</taxon>
        <taxon>Actinomycetes</taxon>
        <taxon>Streptosporangiales</taxon>
        <taxon>Streptosporangiaceae</taxon>
        <taxon>Acrocarpospora</taxon>
    </lineage>
</organism>